<dbReference type="SMART" id="SM00382">
    <property type="entry name" value="AAA"/>
    <property type="match status" value="1"/>
</dbReference>
<keyword evidence="4" id="KW-1003">Cell membrane</keyword>
<dbReference type="OrthoDB" id="9802772at2"/>
<dbReference type="Proteomes" id="UP000237073">
    <property type="component" value="Unassembled WGS sequence"/>
</dbReference>
<dbReference type="Pfam" id="PF00005">
    <property type="entry name" value="ABC_tran"/>
    <property type="match status" value="1"/>
</dbReference>
<evidence type="ECO:0000313" key="11">
    <source>
        <dbReference type="EMBL" id="POP44673.1"/>
    </source>
</evidence>
<evidence type="ECO:0000313" key="13">
    <source>
        <dbReference type="Proteomes" id="UP000237073"/>
    </source>
</evidence>
<evidence type="ECO:0000256" key="2">
    <source>
        <dbReference type="ARBA" id="ARBA00005417"/>
    </source>
</evidence>
<reference evidence="13 14" key="1">
    <citation type="submission" date="2018-01" db="EMBL/GenBank/DDBJ databases">
        <title>Superficieibacter electus gen. nov., sp. nov., an extended-spectrum beta-lactamase possessing member of the Enterobacteriaceae family, isolated from intensive care unit surfaces.</title>
        <authorList>
            <person name="Potter R.F."/>
            <person name="D'Souza A.W."/>
        </authorList>
    </citation>
    <scope>NUCLEOTIDE SEQUENCE [LARGE SCALE GENOMIC DNA]</scope>
    <source>
        <strain evidence="12 14">BP-1</strain>
        <strain evidence="11 13">BP-2</strain>
    </source>
</reference>
<comment type="catalytic activity">
    <reaction evidence="9">
        <text>a dipeptide(out) + ATP + H2O = a dipeptide(in) + ADP + phosphate + H(+)</text>
        <dbReference type="Rhea" id="RHEA:23120"/>
        <dbReference type="ChEBI" id="CHEBI:15377"/>
        <dbReference type="ChEBI" id="CHEBI:15378"/>
        <dbReference type="ChEBI" id="CHEBI:30616"/>
        <dbReference type="ChEBI" id="CHEBI:43474"/>
        <dbReference type="ChEBI" id="CHEBI:90799"/>
        <dbReference type="ChEBI" id="CHEBI:456216"/>
        <dbReference type="EC" id="7.4.2.9"/>
    </reaction>
</comment>
<keyword evidence="3" id="KW-0813">Transport</keyword>
<evidence type="ECO:0000313" key="14">
    <source>
        <dbReference type="Proteomes" id="UP000247005"/>
    </source>
</evidence>
<dbReference type="EMBL" id="PQGD01000012">
    <property type="protein sequence ID" value="POP47438.1"/>
    <property type="molecule type" value="Genomic_DNA"/>
</dbReference>
<dbReference type="Gene3D" id="3.40.50.300">
    <property type="entry name" value="P-loop containing nucleotide triphosphate hydrolases"/>
    <property type="match status" value="1"/>
</dbReference>
<keyword evidence="6 12" id="KW-0067">ATP-binding</keyword>
<comment type="caution">
    <text evidence="12">The sequence shown here is derived from an EMBL/GenBank/DDBJ whole genome shotgun (WGS) entry which is preliminary data.</text>
</comment>
<evidence type="ECO:0000256" key="3">
    <source>
        <dbReference type="ARBA" id="ARBA00022448"/>
    </source>
</evidence>
<dbReference type="GO" id="GO:0005886">
    <property type="term" value="C:plasma membrane"/>
    <property type="evidence" value="ECO:0007669"/>
    <property type="project" value="UniProtKB-SubCell"/>
</dbReference>
<dbReference type="PANTHER" id="PTHR43297">
    <property type="entry name" value="OLIGOPEPTIDE TRANSPORT ATP-BINDING PROTEIN APPD"/>
    <property type="match status" value="1"/>
</dbReference>
<dbReference type="PANTHER" id="PTHR43297:SF2">
    <property type="entry name" value="DIPEPTIDE TRANSPORT ATP-BINDING PROTEIN DPPD"/>
    <property type="match status" value="1"/>
</dbReference>
<dbReference type="GO" id="GO:0016887">
    <property type="term" value="F:ATP hydrolysis activity"/>
    <property type="evidence" value="ECO:0007669"/>
    <property type="project" value="InterPro"/>
</dbReference>
<evidence type="ECO:0000313" key="12">
    <source>
        <dbReference type="EMBL" id="POP47438.1"/>
    </source>
</evidence>
<dbReference type="SUPFAM" id="SSF52540">
    <property type="entry name" value="P-loop containing nucleoside triphosphate hydrolases"/>
    <property type="match status" value="1"/>
</dbReference>
<gene>
    <name evidence="12" type="ORF">CHU32_15690</name>
    <name evidence="11" type="ORF">CHU33_12075</name>
</gene>
<feature type="domain" description="ABC transporter" evidence="10">
    <location>
        <begin position="10"/>
        <end position="257"/>
    </location>
</feature>
<dbReference type="AlphaFoldDB" id="A0A2P5GMT8"/>
<dbReference type="InterPro" id="IPR050388">
    <property type="entry name" value="ABC_Ni/Peptide_Import"/>
</dbReference>
<dbReference type="CDD" id="cd03257">
    <property type="entry name" value="ABC_NikE_OppD_transporters"/>
    <property type="match status" value="1"/>
</dbReference>
<dbReference type="EC" id="7.4.2.9" evidence="8"/>
<evidence type="ECO:0000256" key="5">
    <source>
        <dbReference type="ARBA" id="ARBA00022741"/>
    </source>
</evidence>
<proteinExistence type="inferred from homology"/>
<dbReference type="Proteomes" id="UP000247005">
    <property type="component" value="Unassembled WGS sequence"/>
</dbReference>
<dbReference type="GO" id="GO:0005524">
    <property type="term" value="F:ATP binding"/>
    <property type="evidence" value="ECO:0007669"/>
    <property type="project" value="UniProtKB-KW"/>
</dbReference>
<dbReference type="PROSITE" id="PS50893">
    <property type="entry name" value="ABC_TRANSPORTER_2"/>
    <property type="match status" value="1"/>
</dbReference>
<comment type="subcellular location">
    <subcellularLocation>
        <location evidence="1">Cell inner membrane</location>
        <topology evidence="1">Peripheral membrane protein</topology>
    </subcellularLocation>
</comment>
<evidence type="ECO:0000256" key="8">
    <source>
        <dbReference type="ARBA" id="ARBA00038852"/>
    </source>
</evidence>
<dbReference type="EMBL" id="PQGE01000009">
    <property type="protein sequence ID" value="POP44673.1"/>
    <property type="molecule type" value="Genomic_DNA"/>
</dbReference>
<evidence type="ECO:0000256" key="9">
    <source>
        <dbReference type="ARBA" id="ARBA00047356"/>
    </source>
</evidence>
<evidence type="ECO:0000259" key="10">
    <source>
        <dbReference type="PROSITE" id="PS50893"/>
    </source>
</evidence>
<keyword evidence="5" id="KW-0547">Nucleotide-binding</keyword>
<dbReference type="InterPro" id="IPR003439">
    <property type="entry name" value="ABC_transporter-like_ATP-bd"/>
</dbReference>
<evidence type="ECO:0000256" key="6">
    <source>
        <dbReference type="ARBA" id="ARBA00022840"/>
    </source>
</evidence>
<comment type="similarity">
    <text evidence="2">Belongs to the ABC transporter superfamily.</text>
</comment>
<evidence type="ECO:0000256" key="1">
    <source>
        <dbReference type="ARBA" id="ARBA00004417"/>
    </source>
</evidence>
<dbReference type="InterPro" id="IPR003593">
    <property type="entry name" value="AAA+_ATPase"/>
</dbReference>
<accession>A0A2P5GMT8</accession>
<sequence length="282" mass="30919">MAAPDNRTILNVQNLSVYFGQTDKPAVDNVSLTLGAERLGIVGESGSGKSTLGRAIMRLLPPIGRIQADALTFEGASLLDKKERHLRALRGNQMALIMQDPRYSLNPVLPIGKQVAEAAILHLSASKREAYTLAAEMLAKVRINDIERTMALYPHQISGGMGQRVMIAMMLLAKPRMVIADEPTSALDVSVRGDVLKLLDELVRENQAGLMLISHDIRMVAAFCERIIVMYKGRIVETLSHLDEAQHPYTRGLIAAMPDPRSPVARLKTLDRLAIDSAEVKP</sequence>
<keyword evidence="7" id="KW-0472">Membrane</keyword>
<dbReference type="RefSeq" id="WP_103676330.1">
    <property type="nucleotide sequence ID" value="NZ_PQGD01000012.1"/>
</dbReference>
<evidence type="ECO:0000256" key="4">
    <source>
        <dbReference type="ARBA" id="ARBA00022475"/>
    </source>
</evidence>
<protein>
    <recommendedName>
        <fullName evidence="8">ABC-type dipeptide transporter</fullName>
        <ecNumber evidence="8">7.4.2.9</ecNumber>
    </recommendedName>
</protein>
<name>A0A2P5GMT8_9ENTR</name>
<evidence type="ECO:0000256" key="7">
    <source>
        <dbReference type="ARBA" id="ARBA00023136"/>
    </source>
</evidence>
<organism evidence="12 14">
    <name type="scientific">Superficieibacter electus</name>
    <dbReference type="NCBI Taxonomy" id="2022662"/>
    <lineage>
        <taxon>Bacteria</taxon>
        <taxon>Pseudomonadati</taxon>
        <taxon>Pseudomonadota</taxon>
        <taxon>Gammaproteobacteria</taxon>
        <taxon>Enterobacterales</taxon>
        <taxon>Enterobacteriaceae</taxon>
        <taxon>Superficieibacter</taxon>
    </lineage>
</organism>
<dbReference type="InterPro" id="IPR027417">
    <property type="entry name" value="P-loop_NTPase"/>
</dbReference>
<keyword evidence="13" id="KW-1185">Reference proteome</keyword>